<keyword evidence="2" id="KW-1133">Transmembrane helix</keyword>
<dbReference type="GeneID" id="110796200"/>
<evidence type="ECO:0000313" key="3">
    <source>
        <dbReference type="Proteomes" id="UP000813463"/>
    </source>
</evidence>
<feature type="transmembrane region" description="Helical" evidence="2">
    <location>
        <begin position="170"/>
        <end position="191"/>
    </location>
</feature>
<reference evidence="4" key="2">
    <citation type="submission" date="2025-08" db="UniProtKB">
        <authorList>
            <consortium name="RefSeq"/>
        </authorList>
    </citation>
    <scope>IDENTIFICATION</scope>
    <source>
        <tissue evidence="4">Leaf</tissue>
    </source>
</reference>
<keyword evidence="3" id="KW-1185">Reference proteome</keyword>
<accession>A0ABM3RQE2</accession>
<evidence type="ECO:0000313" key="4">
    <source>
        <dbReference type="RefSeq" id="XP_056697790.1"/>
    </source>
</evidence>
<gene>
    <name evidence="4" type="primary">LOC110796200</name>
</gene>
<evidence type="ECO:0000256" key="1">
    <source>
        <dbReference type="SAM" id="MobiDB-lite"/>
    </source>
</evidence>
<proteinExistence type="predicted"/>
<keyword evidence="2" id="KW-0472">Membrane</keyword>
<sequence length="281" mass="30733">MSNYPGETERKYARAYFEFLSTDCEILCVVRTQSSLRNSNTKLVYSSSGRVELGLSINNSNKLEEKFYFNHLLLFTICNRFTIQIAAIVRPNRLLRGTGVERSCLLLLHNIPLIGASLLISFLHPKHASEKVKALGTSEESNRGKIETTSNTDIENLTCRKKKDTDATAIRAVLAVAIAFAAIAAFSSAAARVASAALANMYNIQVIAQSSTMGDFVKNNNQQLAPHVVSMIVSQLQEARPSIPKDASSTLHVSERNGQSGGTSRTINQVLSPVPRLLHPT</sequence>
<evidence type="ECO:0000256" key="2">
    <source>
        <dbReference type="SAM" id="Phobius"/>
    </source>
</evidence>
<name>A0ABM3RQE2_SPIOL</name>
<feature type="transmembrane region" description="Helical" evidence="2">
    <location>
        <begin position="67"/>
        <end position="86"/>
    </location>
</feature>
<dbReference type="RefSeq" id="XP_056697790.1">
    <property type="nucleotide sequence ID" value="XM_056841812.1"/>
</dbReference>
<organism evidence="3 4">
    <name type="scientific">Spinacia oleracea</name>
    <name type="common">Spinach</name>
    <dbReference type="NCBI Taxonomy" id="3562"/>
    <lineage>
        <taxon>Eukaryota</taxon>
        <taxon>Viridiplantae</taxon>
        <taxon>Streptophyta</taxon>
        <taxon>Embryophyta</taxon>
        <taxon>Tracheophyta</taxon>
        <taxon>Spermatophyta</taxon>
        <taxon>Magnoliopsida</taxon>
        <taxon>eudicotyledons</taxon>
        <taxon>Gunneridae</taxon>
        <taxon>Pentapetalae</taxon>
        <taxon>Caryophyllales</taxon>
        <taxon>Chenopodiaceae</taxon>
        <taxon>Chenopodioideae</taxon>
        <taxon>Anserineae</taxon>
        <taxon>Spinacia</taxon>
    </lineage>
</organism>
<protein>
    <submittedName>
        <fullName evidence="4">Uncharacterized protein</fullName>
    </submittedName>
</protein>
<dbReference type="Proteomes" id="UP000813463">
    <property type="component" value="Chromosome 4"/>
</dbReference>
<reference evidence="3" key="1">
    <citation type="journal article" date="2021" name="Nat. Commun.">
        <title>Genomic analyses provide insights into spinach domestication and the genetic basis of agronomic traits.</title>
        <authorList>
            <person name="Cai X."/>
            <person name="Sun X."/>
            <person name="Xu C."/>
            <person name="Sun H."/>
            <person name="Wang X."/>
            <person name="Ge C."/>
            <person name="Zhang Z."/>
            <person name="Wang Q."/>
            <person name="Fei Z."/>
            <person name="Jiao C."/>
            <person name="Wang Q."/>
        </authorList>
    </citation>
    <scope>NUCLEOTIDE SEQUENCE [LARGE SCALE GENOMIC DNA]</scope>
    <source>
        <strain evidence="3">cv. Varoflay</strain>
    </source>
</reference>
<keyword evidence="2" id="KW-0812">Transmembrane</keyword>
<feature type="region of interest" description="Disordered" evidence="1">
    <location>
        <begin position="242"/>
        <end position="281"/>
    </location>
</feature>
<feature type="transmembrane region" description="Helical" evidence="2">
    <location>
        <begin position="106"/>
        <end position="123"/>
    </location>
</feature>
<feature type="compositionally biased region" description="Polar residues" evidence="1">
    <location>
        <begin position="247"/>
        <end position="271"/>
    </location>
</feature>